<evidence type="ECO:0000313" key="1">
    <source>
        <dbReference type="EMBL" id="MDM3930089.1"/>
    </source>
</evidence>
<reference evidence="2" key="1">
    <citation type="submission" date="2023-06" db="EMBL/GenBank/DDBJ databases">
        <title>Itaconate inhibition of nontuberculous mycobacteria.</title>
        <authorList>
            <person name="Spilker T."/>
        </authorList>
    </citation>
    <scope>NUCLEOTIDE SEQUENCE [LARGE SCALE GENOMIC DNA]</scope>
    <source>
        <strain evidence="2">FLAC1071</strain>
    </source>
</reference>
<accession>A0ABT7P9X8</accession>
<proteinExistence type="predicted"/>
<gene>
    <name evidence="1" type="ORF">QRB35_29510</name>
</gene>
<keyword evidence="2" id="KW-1185">Reference proteome</keyword>
<evidence type="ECO:0000313" key="2">
    <source>
        <dbReference type="Proteomes" id="UP001529272"/>
    </source>
</evidence>
<reference evidence="1 2" key="2">
    <citation type="submission" date="2023-06" db="EMBL/GenBank/DDBJ databases">
        <title>Itaconate inhibition of nontuberculous mycobacteria.</title>
        <authorList>
            <person name="Breen P."/>
            <person name="Zimbric M."/>
            <person name="Caverly L."/>
        </authorList>
    </citation>
    <scope>NUCLEOTIDE SEQUENCE [LARGE SCALE GENOMIC DNA]</scope>
    <source>
        <strain evidence="1 2">FLAC1071</strain>
    </source>
</reference>
<protein>
    <submittedName>
        <fullName evidence="1">Uncharacterized protein</fullName>
    </submittedName>
</protein>
<dbReference type="Proteomes" id="UP001529272">
    <property type="component" value="Unassembled WGS sequence"/>
</dbReference>
<comment type="caution">
    <text evidence="1">The sequence shown here is derived from an EMBL/GenBank/DDBJ whole genome shotgun (WGS) entry which is preliminary data.</text>
</comment>
<name>A0ABT7P9X8_MYCIT</name>
<dbReference type="EMBL" id="JASZZX010000060">
    <property type="protein sequence ID" value="MDM3930089.1"/>
    <property type="molecule type" value="Genomic_DNA"/>
</dbReference>
<dbReference type="RefSeq" id="WP_162558790.1">
    <property type="nucleotide sequence ID" value="NZ_CP015270.1"/>
</dbReference>
<organism evidence="1 2">
    <name type="scientific">Mycobacterium intracellulare subsp. chimaera</name>
    <dbReference type="NCBI Taxonomy" id="222805"/>
    <lineage>
        <taxon>Bacteria</taxon>
        <taxon>Bacillati</taxon>
        <taxon>Actinomycetota</taxon>
        <taxon>Actinomycetes</taxon>
        <taxon>Mycobacteriales</taxon>
        <taxon>Mycobacteriaceae</taxon>
        <taxon>Mycobacterium</taxon>
        <taxon>Mycobacterium avium complex (MAC)</taxon>
    </lineage>
</organism>
<sequence>MKPAEHWQAWLDRYDDYATDGERRAAYRDFNTNLAELTAVFSAGDDHDNP</sequence>